<dbReference type="Proteomes" id="UP001138768">
    <property type="component" value="Unassembled WGS sequence"/>
</dbReference>
<evidence type="ECO:0000313" key="1">
    <source>
        <dbReference type="EMBL" id="MBK1617433.1"/>
    </source>
</evidence>
<reference evidence="1 2" key="1">
    <citation type="journal article" date="2020" name="Microorganisms">
        <title>Osmotic Adaptation and Compatible Solute Biosynthesis of Phototrophic Bacteria as Revealed from Genome Analyses.</title>
        <authorList>
            <person name="Imhoff J.F."/>
            <person name="Rahn T."/>
            <person name="Kunzel S."/>
            <person name="Keller A."/>
            <person name="Neulinger S.C."/>
        </authorList>
    </citation>
    <scope>NUCLEOTIDE SEQUENCE [LARGE SCALE GENOMIC DNA]</scope>
    <source>
        <strain evidence="1 2">DSM 25653</strain>
    </source>
</reference>
<evidence type="ECO:0000313" key="2">
    <source>
        <dbReference type="Proteomes" id="UP001138768"/>
    </source>
</evidence>
<sequence>MSKLKNVSLSLFFKFLQHKTVEDALVSLIQRATRKPSLSQNYTNPYLDTSNQIQPNNQDRAIFITGRFRSGSTLLWNIFRQIPLFTSYYEPFNERRWFDTAGRGSKVDKTHLGVEDYWTEYNGLANLDKYYDENWISENLFMDSATVLPAMEAYIQELISHAKGMPVLQFNRIDFRLPWLRSHFPSASILHIYRHPRNQFCSCIGTQNTNKDSVVKKFHDGFYLNLWCEDLKKQYPFLAKKITPHPYMRFYYLWKLSYIFGKEYADYSICFETLCQEPETILKETFQALKLTPEIPSKCLELIVQQDQTKWTRFADDQWFSEIEQHCERQLDQYFPVR</sequence>
<organism evidence="1 2">
    <name type="scientific">Lamprobacter modestohalophilus</name>
    <dbReference type="NCBI Taxonomy" id="1064514"/>
    <lineage>
        <taxon>Bacteria</taxon>
        <taxon>Pseudomonadati</taxon>
        <taxon>Pseudomonadota</taxon>
        <taxon>Gammaproteobacteria</taxon>
        <taxon>Chromatiales</taxon>
        <taxon>Chromatiaceae</taxon>
        <taxon>Lamprobacter</taxon>
    </lineage>
</organism>
<keyword evidence="2" id="KW-1185">Reference proteome</keyword>
<dbReference type="Pfam" id="PF13469">
    <property type="entry name" value="Sulfotransfer_3"/>
    <property type="match status" value="1"/>
</dbReference>
<dbReference type="EMBL" id="NRRY01000003">
    <property type="protein sequence ID" value="MBK1617433.1"/>
    <property type="molecule type" value="Genomic_DNA"/>
</dbReference>
<dbReference type="RefSeq" id="WP_200238508.1">
    <property type="nucleotide sequence ID" value="NZ_NRRY01000003.1"/>
</dbReference>
<protein>
    <recommendedName>
        <fullName evidence="3">Sulfotransferase</fullName>
    </recommendedName>
</protein>
<dbReference type="Gene3D" id="3.40.50.300">
    <property type="entry name" value="P-loop containing nucleotide triphosphate hydrolases"/>
    <property type="match status" value="1"/>
</dbReference>
<dbReference type="AlphaFoldDB" id="A0A9X0W706"/>
<gene>
    <name evidence="1" type="ORF">CKO42_02965</name>
</gene>
<dbReference type="InterPro" id="IPR027417">
    <property type="entry name" value="P-loop_NTPase"/>
</dbReference>
<comment type="caution">
    <text evidence="1">The sequence shown here is derived from an EMBL/GenBank/DDBJ whole genome shotgun (WGS) entry which is preliminary data.</text>
</comment>
<name>A0A9X0W706_9GAMM</name>
<dbReference type="SUPFAM" id="SSF52540">
    <property type="entry name" value="P-loop containing nucleoside triphosphate hydrolases"/>
    <property type="match status" value="1"/>
</dbReference>
<proteinExistence type="predicted"/>
<accession>A0A9X0W706</accession>
<evidence type="ECO:0008006" key="3">
    <source>
        <dbReference type="Google" id="ProtNLM"/>
    </source>
</evidence>